<evidence type="ECO:0000256" key="1">
    <source>
        <dbReference type="SAM" id="MobiDB-lite"/>
    </source>
</evidence>
<dbReference type="Proteomes" id="UP000299102">
    <property type="component" value="Unassembled WGS sequence"/>
</dbReference>
<keyword evidence="3" id="KW-1185">Reference proteome</keyword>
<protein>
    <submittedName>
        <fullName evidence="2">Uncharacterized protein</fullName>
    </submittedName>
</protein>
<gene>
    <name evidence="2" type="ORF">EVAR_83296_1</name>
</gene>
<name>A0A4C2A5K9_EUMVA</name>
<evidence type="ECO:0000313" key="2">
    <source>
        <dbReference type="EMBL" id="GBP95378.1"/>
    </source>
</evidence>
<feature type="region of interest" description="Disordered" evidence="1">
    <location>
        <begin position="192"/>
        <end position="212"/>
    </location>
</feature>
<dbReference type="EMBL" id="BGZK01002620">
    <property type="protein sequence ID" value="GBP95378.1"/>
    <property type="molecule type" value="Genomic_DNA"/>
</dbReference>
<reference evidence="2 3" key="1">
    <citation type="journal article" date="2019" name="Commun. Biol.">
        <title>The bagworm genome reveals a unique fibroin gene that provides high tensile strength.</title>
        <authorList>
            <person name="Kono N."/>
            <person name="Nakamura H."/>
            <person name="Ohtoshi R."/>
            <person name="Tomita M."/>
            <person name="Numata K."/>
            <person name="Arakawa K."/>
        </authorList>
    </citation>
    <scope>NUCLEOTIDE SEQUENCE [LARGE SCALE GENOMIC DNA]</scope>
</reference>
<dbReference type="AlphaFoldDB" id="A0A4C2A5K9"/>
<evidence type="ECO:0000313" key="3">
    <source>
        <dbReference type="Proteomes" id="UP000299102"/>
    </source>
</evidence>
<proteinExistence type="predicted"/>
<comment type="caution">
    <text evidence="2">The sequence shown here is derived from an EMBL/GenBank/DDBJ whole genome shotgun (WGS) entry which is preliminary data.</text>
</comment>
<accession>A0A4C2A5K9</accession>
<organism evidence="2 3">
    <name type="scientific">Eumeta variegata</name>
    <name type="common">Bagworm moth</name>
    <name type="synonym">Eumeta japonica</name>
    <dbReference type="NCBI Taxonomy" id="151549"/>
    <lineage>
        <taxon>Eukaryota</taxon>
        <taxon>Metazoa</taxon>
        <taxon>Ecdysozoa</taxon>
        <taxon>Arthropoda</taxon>
        <taxon>Hexapoda</taxon>
        <taxon>Insecta</taxon>
        <taxon>Pterygota</taxon>
        <taxon>Neoptera</taxon>
        <taxon>Endopterygota</taxon>
        <taxon>Lepidoptera</taxon>
        <taxon>Glossata</taxon>
        <taxon>Ditrysia</taxon>
        <taxon>Tineoidea</taxon>
        <taxon>Psychidae</taxon>
        <taxon>Oiketicinae</taxon>
        <taxon>Eumeta</taxon>
    </lineage>
</organism>
<sequence length="212" mass="22042">MTGACDARGRAWADVGILGRERVSDATGIGSAAAPGACGAIGRRDLLNLAKELSGLDFRAEQGSGAKVANALTLNQISITHTISYYVHTSGACRGGQVGPASGGRGEGAAPAAARRRGVIRAPPAPAALRPPPPWQLSRAYTLKTLPGVRSPSEQSGNKTAARRGVKILKFSAATVTKGKLFQIGSIHRKVRKSSGSGRTKRRGVLLMRRRA</sequence>